<dbReference type="AlphaFoldDB" id="A0A8C4QPS8"/>
<dbReference type="SUPFAM" id="SSF51735">
    <property type="entry name" value="NAD(P)-binding Rossmann-fold domains"/>
    <property type="match status" value="1"/>
</dbReference>
<dbReference type="InterPro" id="IPR036291">
    <property type="entry name" value="NAD(P)-bd_dom_sf"/>
</dbReference>
<dbReference type="PRINTS" id="PR00081">
    <property type="entry name" value="GDHRDH"/>
</dbReference>
<evidence type="ECO:0000313" key="10">
    <source>
        <dbReference type="Proteomes" id="UP000694388"/>
    </source>
</evidence>
<protein>
    <recommendedName>
        <fullName evidence="3">NADP-retinol dehydrogenase</fullName>
        <ecNumber evidence="3">1.1.1.300</ecNumber>
    </recommendedName>
</protein>
<evidence type="ECO:0000256" key="5">
    <source>
        <dbReference type="ARBA" id="ARBA00023002"/>
    </source>
</evidence>
<dbReference type="Pfam" id="PF00106">
    <property type="entry name" value="adh_short"/>
    <property type="match status" value="1"/>
</dbReference>
<dbReference type="Gene3D" id="3.40.50.720">
    <property type="entry name" value="NAD(P)-binding Rossmann-like Domain"/>
    <property type="match status" value="1"/>
</dbReference>
<organism evidence="9 10">
    <name type="scientific">Eptatretus burgeri</name>
    <name type="common">Inshore hagfish</name>
    <dbReference type="NCBI Taxonomy" id="7764"/>
    <lineage>
        <taxon>Eukaryota</taxon>
        <taxon>Metazoa</taxon>
        <taxon>Chordata</taxon>
        <taxon>Craniata</taxon>
        <taxon>Vertebrata</taxon>
        <taxon>Cyclostomata</taxon>
        <taxon>Myxini</taxon>
        <taxon>Myxiniformes</taxon>
        <taxon>Myxinidae</taxon>
        <taxon>Eptatretinae</taxon>
        <taxon>Eptatretus</taxon>
    </lineage>
</organism>
<dbReference type="InterPro" id="IPR002347">
    <property type="entry name" value="SDR_fam"/>
</dbReference>
<keyword evidence="10" id="KW-1185">Reference proteome</keyword>
<evidence type="ECO:0000313" key="9">
    <source>
        <dbReference type="Ensembl" id="ENSEBUP00000018771.1"/>
    </source>
</evidence>
<proteinExistence type="inferred from homology"/>
<evidence type="ECO:0000256" key="4">
    <source>
        <dbReference type="ARBA" id="ARBA00022857"/>
    </source>
</evidence>
<dbReference type="Proteomes" id="UP000694388">
    <property type="component" value="Unplaced"/>
</dbReference>
<accession>A0A8C4QPS8</accession>
<evidence type="ECO:0000256" key="2">
    <source>
        <dbReference type="ARBA" id="ARBA00006484"/>
    </source>
</evidence>
<keyword evidence="6" id="KW-0443">Lipid metabolism</keyword>
<dbReference type="GO" id="GO:0052650">
    <property type="term" value="F:all-trans-retinol dehydrogenase (NADP+) activity"/>
    <property type="evidence" value="ECO:0007669"/>
    <property type="project" value="UniProtKB-EC"/>
</dbReference>
<keyword evidence="5" id="KW-0560">Oxidoreductase</keyword>
<sequence>MALLLVLLGLSTLGGLVWLLLPAIRRYVAGGVCTSSARLDGKTALITGANTGIGKETAWDLARRGARVILACRDMNKAESVAAEITANTGNTDVVVCKLDLASTTSIRNLAARVNKEESALHILINNAGVMACPYWKTEDGFEMQIGVNHFGHFLLTYLLLDLLKRSAPARIVNVSSIMHKWGHINFDDLQSEKGYNGNSAYCQSKLANVLFTRELARRLHGSGVTANSLHPGVVRTKLTRHNSASRICIYFLYFIFKNSKQGAQTSIHCAVAEELNTVSGLYFSDCVPTAVGSCANDQQAASRLWDMSCRQLSIQWD</sequence>
<reference evidence="9" key="2">
    <citation type="submission" date="2025-09" db="UniProtKB">
        <authorList>
            <consortium name="Ensembl"/>
        </authorList>
    </citation>
    <scope>IDENTIFICATION</scope>
</reference>
<reference evidence="9" key="1">
    <citation type="submission" date="2025-08" db="UniProtKB">
        <authorList>
            <consortium name="Ensembl"/>
        </authorList>
    </citation>
    <scope>IDENTIFICATION</scope>
</reference>
<dbReference type="GeneTree" id="ENSGT00940000162345"/>
<dbReference type="Ensembl" id="ENSEBUT00000019347.1">
    <property type="protein sequence ID" value="ENSEBUP00000018771.1"/>
    <property type="gene ID" value="ENSEBUG00000011705.1"/>
</dbReference>
<evidence type="ECO:0000256" key="1">
    <source>
        <dbReference type="ARBA" id="ARBA00004891"/>
    </source>
</evidence>
<evidence type="ECO:0000256" key="8">
    <source>
        <dbReference type="RuleBase" id="RU000363"/>
    </source>
</evidence>
<evidence type="ECO:0000256" key="3">
    <source>
        <dbReference type="ARBA" id="ARBA00012852"/>
    </source>
</evidence>
<evidence type="ECO:0000256" key="6">
    <source>
        <dbReference type="ARBA" id="ARBA00023098"/>
    </source>
</evidence>
<dbReference type="PANTHER" id="PTHR43157:SF32">
    <property type="entry name" value="RETINOL DEHYDROGENASE 12"/>
    <property type="match status" value="1"/>
</dbReference>
<dbReference type="PRINTS" id="PR00080">
    <property type="entry name" value="SDRFAMILY"/>
</dbReference>
<evidence type="ECO:0000256" key="7">
    <source>
        <dbReference type="ARBA" id="ARBA00050568"/>
    </source>
</evidence>
<comment type="similarity">
    <text evidence="2 8">Belongs to the short-chain dehydrogenases/reductases (SDR) family.</text>
</comment>
<dbReference type="PANTHER" id="PTHR43157">
    <property type="entry name" value="PHOSPHATIDYLINOSITOL-GLYCAN BIOSYNTHESIS CLASS F PROTEIN-RELATED"/>
    <property type="match status" value="1"/>
</dbReference>
<comment type="pathway">
    <text evidence="1">Cofactor metabolism; retinol metabolism.</text>
</comment>
<keyword evidence="4" id="KW-0521">NADP</keyword>
<name>A0A8C4QPS8_EPTBU</name>
<comment type="catalytic activity">
    <reaction evidence="7">
        <text>all-trans-retinol + NADP(+) = all-trans-retinal + NADPH + H(+)</text>
        <dbReference type="Rhea" id="RHEA:25033"/>
        <dbReference type="ChEBI" id="CHEBI:15378"/>
        <dbReference type="ChEBI" id="CHEBI:17336"/>
        <dbReference type="ChEBI" id="CHEBI:17898"/>
        <dbReference type="ChEBI" id="CHEBI:57783"/>
        <dbReference type="ChEBI" id="CHEBI:58349"/>
        <dbReference type="EC" id="1.1.1.300"/>
    </reaction>
</comment>
<dbReference type="FunFam" id="3.40.50.720:FF:000145">
    <property type="entry name" value="Retinol dehydrogenase 12"/>
    <property type="match status" value="1"/>
</dbReference>
<dbReference type="EC" id="1.1.1.300" evidence="3"/>